<evidence type="ECO:0000313" key="2">
    <source>
        <dbReference type="EMBL" id="SEE95486.1"/>
    </source>
</evidence>
<name>A0A1H5N1U5_9MICO</name>
<protein>
    <submittedName>
        <fullName evidence="2">Ser/Thr protein kinase RdoA involved in Cpx stress response, MazF antagonist</fullName>
    </submittedName>
</protein>
<keyword evidence="2" id="KW-0808">Transferase</keyword>
<dbReference type="STRING" id="648782.SAMN04488554_3850"/>
<dbReference type="AlphaFoldDB" id="A0A1H5N1U5"/>
<dbReference type="Gene3D" id="3.90.1200.10">
    <property type="match status" value="1"/>
</dbReference>
<keyword evidence="3" id="KW-1185">Reference proteome</keyword>
<dbReference type="EMBL" id="FNTX01000002">
    <property type="protein sequence ID" value="SEE95486.1"/>
    <property type="molecule type" value="Genomic_DNA"/>
</dbReference>
<dbReference type="InterPro" id="IPR002575">
    <property type="entry name" value="Aminoglycoside_PTrfase"/>
</dbReference>
<feature type="domain" description="Aminoglycoside phosphotransferase" evidence="1">
    <location>
        <begin position="166"/>
        <end position="337"/>
    </location>
</feature>
<dbReference type="SUPFAM" id="SSF56112">
    <property type="entry name" value="Protein kinase-like (PK-like)"/>
    <property type="match status" value="1"/>
</dbReference>
<evidence type="ECO:0000259" key="1">
    <source>
        <dbReference type="Pfam" id="PF01636"/>
    </source>
</evidence>
<accession>A0A1H5N1U5</accession>
<dbReference type="InterPro" id="IPR011009">
    <property type="entry name" value="Kinase-like_dom_sf"/>
</dbReference>
<dbReference type="GO" id="GO:0016301">
    <property type="term" value="F:kinase activity"/>
    <property type="evidence" value="ECO:0007669"/>
    <property type="project" value="UniProtKB-KW"/>
</dbReference>
<dbReference type="OrthoDB" id="581471at2"/>
<dbReference type="Proteomes" id="UP000199220">
    <property type="component" value="Unassembled WGS sequence"/>
</dbReference>
<evidence type="ECO:0000313" key="3">
    <source>
        <dbReference type="Proteomes" id="UP000199220"/>
    </source>
</evidence>
<proteinExistence type="predicted"/>
<organism evidence="2 3">
    <name type="scientific">Ruania alba</name>
    <dbReference type="NCBI Taxonomy" id="648782"/>
    <lineage>
        <taxon>Bacteria</taxon>
        <taxon>Bacillati</taxon>
        <taxon>Actinomycetota</taxon>
        <taxon>Actinomycetes</taxon>
        <taxon>Micrococcales</taxon>
        <taxon>Ruaniaceae</taxon>
        <taxon>Ruania</taxon>
    </lineage>
</organism>
<dbReference type="Pfam" id="PF01636">
    <property type="entry name" value="APH"/>
    <property type="match status" value="1"/>
</dbReference>
<sequence>MLCDADRALIARETDLPALATVLDPERLQSWLGDRLGVEIHAQIRYLRYKPGTSCVAAVQVSGPSTCRTMVVTAYASGGFRKLAKSVNRAPAGALLAMDPSLSALVAAPAADRDLPALRLLSDDRLRPMLLRRVWGQHAQVEGTSLRELAYKPQRRWVGRLEMASGPVLVRAYRRGDLEAAAARIQALAGAPARTPRLLGTDRRRGFAAVEFLPGDAVPAVPDRASLAAAGRVLDTLHGHPANLPRHDARTDRAALNAVVRQLGIVLPEIGEEVVDVAHRTADELREDVPSVSLHGDLSLDQVIIDGGEAGLIDLDHACTGPAEADLASLLADAHVRGAGDVTDLFGGVVAGYRRPLDTDRLATYTALQLLRRAAEPFRRREEEWPERTRRVVDSAARVLRGGITALEAAK</sequence>
<keyword evidence="2" id="KW-0418">Kinase</keyword>
<gene>
    <name evidence="2" type="ORF">SAMN04488554_3850</name>
</gene>
<reference evidence="3" key="1">
    <citation type="submission" date="2016-10" db="EMBL/GenBank/DDBJ databases">
        <authorList>
            <person name="Varghese N."/>
            <person name="Submissions S."/>
        </authorList>
    </citation>
    <scope>NUCLEOTIDE SEQUENCE [LARGE SCALE GENOMIC DNA]</scope>
    <source>
        <strain evidence="3">DSM 21368</strain>
    </source>
</reference>
<dbReference type="RefSeq" id="WP_089774756.1">
    <property type="nucleotide sequence ID" value="NZ_FNTX01000002.1"/>
</dbReference>